<evidence type="ECO:0000313" key="3">
    <source>
        <dbReference type="Proteomes" id="UP001652580"/>
    </source>
</evidence>
<evidence type="ECO:0000256" key="1">
    <source>
        <dbReference type="SAM" id="Coils"/>
    </source>
</evidence>
<dbReference type="RefSeq" id="XP_057405088.1">
    <property type="nucleotide sequence ID" value="XM_057549105.1"/>
</dbReference>
<reference evidence="3" key="1">
    <citation type="submission" date="2025-05" db="UniProtKB">
        <authorList>
            <consortium name="RefSeq"/>
        </authorList>
    </citation>
    <scope>NUCLEOTIDE SEQUENCE [LARGE SCALE GENOMIC DNA]</scope>
</reference>
<protein>
    <submittedName>
        <fullName evidence="4">Uncharacterized protein LOC130708481</fullName>
    </submittedName>
</protein>
<feature type="region of interest" description="Disordered" evidence="2">
    <location>
        <begin position="155"/>
        <end position="177"/>
    </location>
</feature>
<dbReference type="Proteomes" id="UP001652580">
    <property type="component" value="Chromosome 1"/>
</dbReference>
<reference evidence="4" key="2">
    <citation type="submission" date="2025-08" db="UniProtKB">
        <authorList>
            <consortium name="RefSeq"/>
        </authorList>
    </citation>
    <scope>IDENTIFICATION</scope>
</reference>
<keyword evidence="1" id="KW-0175">Coiled coil</keyword>
<accession>A0ABM3TSL3</accession>
<gene>
    <name evidence="4" type="primary">LOC130708481</name>
</gene>
<feature type="coiled-coil region" evidence="1">
    <location>
        <begin position="23"/>
        <end position="104"/>
    </location>
</feature>
<dbReference type="GeneID" id="130708481"/>
<feature type="region of interest" description="Disordered" evidence="2">
    <location>
        <begin position="112"/>
        <end position="131"/>
    </location>
</feature>
<name>A0ABM3TSL3_BALAC</name>
<evidence type="ECO:0000313" key="4">
    <source>
        <dbReference type="RefSeq" id="XP_057405088.1"/>
    </source>
</evidence>
<evidence type="ECO:0000256" key="2">
    <source>
        <dbReference type="SAM" id="MobiDB-lite"/>
    </source>
</evidence>
<proteinExistence type="predicted"/>
<sequence>MEYSIKYDKPESLKQYMSSGKTKEELEECFMNKEQAKREAAEKEKDPLEQKFKELLQMLEDQERAFKGFRVKITDEMRERDNLLRKMNERIQMLEILRKITEEQEEHYMKKEECAKREAAEREKDPSEQKVKELWQKLEDQRRLLEGLRAKMTEEIREREKTSAGTGEGSAHSGVGSRLQCPVRLGQEELPETGTSFSFPEHTLLHVKTTRQAGVGPPRQPGLFLAHFQNCP</sequence>
<keyword evidence="3" id="KW-1185">Reference proteome</keyword>
<organism evidence="3 4">
    <name type="scientific">Balaenoptera acutorostrata</name>
    <name type="common">Common minke whale</name>
    <name type="synonym">Balaena rostrata</name>
    <dbReference type="NCBI Taxonomy" id="9767"/>
    <lineage>
        <taxon>Eukaryota</taxon>
        <taxon>Metazoa</taxon>
        <taxon>Chordata</taxon>
        <taxon>Craniata</taxon>
        <taxon>Vertebrata</taxon>
        <taxon>Euteleostomi</taxon>
        <taxon>Mammalia</taxon>
        <taxon>Eutheria</taxon>
        <taxon>Laurasiatheria</taxon>
        <taxon>Artiodactyla</taxon>
        <taxon>Whippomorpha</taxon>
        <taxon>Cetacea</taxon>
        <taxon>Mysticeti</taxon>
        <taxon>Balaenopteridae</taxon>
        <taxon>Balaenoptera</taxon>
    </lineage>
</organism>